<comment type="similarity">
    <text evidence="19">Belongs to the heme-copper respiratory oxidase family.</text>
</comment>
<dbReference type="InterPro" id="IPR023615">
    <property type="entry name" value="Cyt_c_Oxase_su1_BS"/>
</dbReference>
<evidence type="ECO:0000256" key="20">
    <source>
        <dbReference type="SAM" id="MobiDB-lite"/>
    </source>
</evidence>
<evidence type="ECO:0000256" key="13">
    <source>
        <dbReference type="ARBA" id="ARBA00022989"/>
    </source>
</evidence>
<feature type="transmembrane region" description="Helical" evidence="21">
    <location>
        <begin position="291"/>
        <end position="310"/>
    </location>
</feature>
<dbReference type="InterPro" id="IPR000883">
    <property type="entry name" value="Cyt_C_Oxase_1"/>
</dbReference>
<dbReference type="CDD" id="cd01661">
    <property type="entry name" value="cbb3_Oxidase_I"/>
    <property type="match status" value="1"/>
</dbReference>
<keyword evidence="15" id="KW-0186">Copper</keyword>
<comment type="caution">
    <text evidence="24">The sequence shown here is derived from an EMBL/GenBank/DDBJ whole genome shotgun (WGS) entry which is preliminary data.</text>
</comment>
<dbReference type="NCBIfam" id="NF011053">
    <property type="entry name" value="PRK14485.1"/>
    <property type="match status" value="1"/>
</dbReference>
<dbReference type="PATRIC" id="fig|991778.3.peg.4050"/>
<keyword evidence="7 18" id="KW-0349">Heme</keyword>
<feature type="binding site" description="axial binding residue" evidence="18">
    <location>
        <position position="401"/>
    </location>
    <ligand>
        <name>heme b</name>
        <dbReference type="ChEBI" id="CHEBI:60344"/>
        <label>2; high-spin</label>
    </ligand>
    <ligandPart>
        <name>Fe</name>
        <dbReference type="ChEBI" id="CHEBI:18248"/>
    </ligandPart>
</feature>
<dbReference type="InterPro" id="IPR023616">
    <property type="entry name" value="Cyt_c_oxase-like_su1_dom"/>
</dbReference>
<dbReference type="Pfam" id="PF02433">
    <property type="entry name" value="FixO"/>
    <property type="match status" value="1"/>
</dbReference>
<evidence type="ECO:0000256" key="3">
    <source>
        <dbReference type="ARBA" id="ARBA00004673"/>
    </source>
</evidence>
<dbReference type="GO" id="GO:0020037">
    <property type="term" value="F:heme binding"/>
    <property type="evidence" value="ECO:0007669"/>
    <property type="project" value="InterPro"/>
</dbReference>
<evidence type="ECO:0000256" key="1">
    <source>
        <dbReference type="ARBA" id="ARBA00001970"/>
    </source>
</evidence>
<dbReference type="NCBIfam" id="TIGR00781">
    <property type="entry name" value="ccoO"/>
    <property type="match status" value="1"/>
</dbReference>
<feature type="compositionally biased region" description="Polar residues" evidence="20">
    <location>
        <begin position="823"/>
        <end position="832"/>
    </location>
</feature>
<dbReference type="PROSITE" id="PS00077">
    <property type="entry name" value="COX1_CUB"/>
    <property type="match status" value="1"/>
</dbReference>
<feature type="binding site" evidence="18">
    <location>
        <position position="263"/>
    </location>
    <ligand>
        <name>Cu cation</name>
        <dbReference type="ChEBI" id="CHEBI:23378"/>
        <label>B</label>
    </ligand>
</feature>
<evidence type="ECO:0000256" key="8">
    <source>
        <dbReference type="ARBA" id="ARBA00022660"/>
    </source>
</evidence>
<dbReference type="Gene3D" id="1.20.210.10">
    <property type="entry name" value="Cytochrome c oxidase-like, subunit I domain"/>
    <property type="match status" value="1"/>
</dbReference>
<dbReference type="GO" id="GO:0005886">
    <property type="term" value="C:plasma membrane"/>
    <property type="evidence" value="ECO:0007669"/>
    <property type="project" value="UniProtKB-SubCell"/>
</dbReference>
<dbReference type="FunFam" id="1.20.210.10:FF:000025">
    <property type="entry name" value="Cytochrome c oxidase subunit CcoN"/>
    <property type="match status" value="1"/>
</dbReference>
<reference evidence="24 25" key="1">
    <citation type="journal article" date="2013" name="Mar. Genomics">
        <title>Expression of sulfatases in Rhodopirellula baltica and the diversity of sulfatases in the genus Rhodopirellula.</title>
        <authorList>
            <person name="Wegner C.E."/>
            <person name="Richter-Heitmann T."/>
            <person name="Klindworth A."/>
            <person name="Klockow C."/>
            <person name="Richter M."/>
            <person name="Achstetter T."/>
            <person name="Glockner F.O."/>
            <person name="Harder J."/>
        </authorList>
    </citation>
    <scope>NUCLEOTIDE SEQUENCE [LARGE SCALE GENOMIC DNA]</scope>
    <source>
        <strain evidence="24 25">WH47</strain>
    </source>
</reference>
<feature type="transmembrane region" description="Helical" evidence="21">
    <location>
        <begin position="398"/>
        <end position="422"/>
    </location>
</feature>
<evidence type="ECO:0000256" key="11">
    <source>
        <dbReference type="ARBA" id="ARBA00022967"/>
    </source>
</evidence>
<feature type="binding site" evidence="18">
    <location>
        <position position="313"/>
    </location>
    <ligand>
        <name>Cu cation</name>
        <dbReference type="ChEBI" id="CHEBI:23378"/>
        <label>B</label>
    </ligand>
</feature>
<feature type="transmembrane region" description="Helical" evidence="21">
    <location>
        <begin position="154"/>
        <end position="172"/>
    </location>
</feature>
<dbReference type="InterPro" id="IPR004677">
    <property type="entry name" value="Cyt_c_oxidase_cbb3_su1"/>
</dbReference>
<evidence type="ECO:0000256" key="7">
    <source>
        <dbReference type="ARBA" id="ARBA00022617"/>
    </source>
</evidence>
<gene>
    <name evidence="24" type="ORF">RBWH47_01977</name>
</gene>
<comment type="subcellular location">
    <subcellularLocation>
        <location evidence="2">Cell membrane</location>
        <topology evidence="2">Multi-pass membrane protein</topology>
    </subcellularLocation>
</comment>
<evidence type="ECO:0000256" key="19">
    <source>
        <dbReference type="RuleBase" id="RU000370"/>
    </source>
</evidence>
<evidence type="ECO:0000256" key="15">
    <source>
        <dbReference type="ARBA" id="ARBA00023008"/>
    </source>
</evidence>
<evidence type="ECO:0000259" key="23">
    <source>
        <dbReference type="PROSITE" id="PS51007"/>
    </source>
</evidence>
<evidence type="ECO:0000256" key="21">
    <source>
        <dbReference type="SAM" id="Phobius"/>
    </source>
</evidence>
<sequence length="832" mass="93947">MTFTDHRCPWRLPLGRCRIRVWMLFNYGNLRIEMATGTPTNGPDDAALSSDSGTEEVRLEQFQYDDGIVRLFATATIVWGIVATLVGLIVAVLLVLPSITGGLPWFSFARLRPLHTNAAIFAFAGNGIFAAVYYSTQRLCKARMWSDVLSRLHFWGWQLIIVLAAVTLPLGITQSREYAELEWPIDLLIAVVWLFIFGGNFLMTLIKRRERHMYVALWFYIATIVTVALLHVFNNLVIPAGWFKGYSVYAGVQDAFMQWWYGHNAVAFFLTTPFLGLMYYFLPKAAERPVFSYKLSIIHFWSLVFIYIWAGPHHLHYTALPEWASTLGMLFSLMLWMPSWGGMINGLLTLRGAWHKVAADPVLKFFVVGVTFYGMSTFEGPMLSIKSINAFTHYTDWTIAHVHAGALGWNGFMVFGMLYWLLPRLFQTKMWSDKLVSLHFWTGTIGILLYIIPIYAAGLMQGWMWRAMDDTGHLMYPDFIETTQSIVPLWWLRVVGGVLYVSGMLMLGINSMMTWMGRPAEYENPVHTAPRLTKTYIDHTPTPTSAIDGAPVLELGKKVSVWSQMGWHRRWERLPVRFTVFTTIAVVVATLFEVIPTFLIRSNVPTIATVKPYTPLELAGRHIFVSEGCYNCHSQMIRPIVSETKRYGEYSKPGEFIYDRPFQWGSRRIGPDLAREGGKQSSFWHWTHFENPENVSPGSVMPAYGHLLTEEMNYDAIAPHVKVAAYLGAEYTDEELNNTAEVAYKQAEYIAADIVAQGGPAKAYEKQAVALIAYLQRVGVDLFATEEPAAEESAEPADADSESSEETAEPAVEEAAQAVTGDGPNQDTFVVN</sequence>
<feature type="compositionally biased region" description="Acidic residues" evidence="20">
    <location>
        <begin position="788"/>
        <end position="812"/>
    </location>
</feature>
<dbReference type="InterPro" id="IPR036927">
    <property type="entry name" value="Cyt_c_oxase-like_su1_sf"/>
</dbReference>
<keyword evidence="5 19" id="KW-0813">Transport</keyword>
<comment type="cofactor">
    <cofactor evidence="18">
        <name>heme</name>
        <dbReference type="ChEBI" id="CHEBI:30413"/>
    </cofactor>
    <text evidence="18">Binds 2 heme groups per subunit, denoted as high- and low-spin.</text>
</comment>
<accession>F2AVR0</accession>
<feature type="transmembrane region" description="Helical" evidence="21">
    <location>
        <begin position="116"/>
        <end position="134"/>
    </location>
</feature>
<dbReference type="EMBL" id="AFAR01000190">
    <property type="protein sequence ID" value="EGF26259.1"/>
    <property type="molecule type" value="Genomic_DNA"/>
</dbReference>
<keyword evidence="16 21" id="KW-0472">Membrane</keyword>
<evidence type="ECO:0000256" key="16">
    <source>
        <dbReference type="ARBA" id="ARBA00023136"/>
    </source>
</evidence>
<feature type="binding site" description="axial binding residue" evidence="18">
    <location>
        <position position="403"/>
    </location>
    <ligand>
        <name>heme b</name>
        <dbReference type="ChEBI" id="CHEBI:60344"/>
        <label>1; low-spin</label>
    </ligand>
    <ligandPart>
        <name>Fe</name>
        <dbReference type="ChEBI" id="CHEBI:18248"/>
    </ligandPart>
</feature>
<dbReference type="GO" id="GO:0022904">
    <property type="term" value="P:respiratory electron transport chain"/>
    <property type="evidence" value="ECO:0007669"/>
    <property type="project" value="TreeGrafter"/>
</dbReference>
<evidence type="ECO:0000256" key="18">
    <source>
        <dbReference type="PIRSR" id="PIRSR604677-50"/>
    </source>
</evidence>
<evidence type="ECO:0000259" key="22">
    <source>
        <dbReference type="PROSITE" id="PS50855"/>
    </source>
</evidence>
<feature type="transmembrane region" description="Helical" evidence="21">
    <location>
        <begin position="434"/>
        <end position="456"/>
    </location>
</feature>
<dbReference type="GO" id="GO:0015990">
    <property type="term" value="P:electron transport coupled proton transport"/>
    <property type="evidence" value="ECO:0007669"/>
    <property type="project" value="TreeGrafter"/>
</dbReference>
<dbReference type="Proteomes" id="UP000006222">
    <property type="component" value="Unassembled WGS sequence"/>
</dbReference>
<dbReference type="RefSeq" id="WP_007327720.1">
    <property type="nucleotide sequence ID" value="NZ_AFAR01000190.1"/>
</dbReference>
<comment type="catalytic activity">
    <reaction evidence="17">
        <text>4 Fe(II)-[cytochrome c] + O2 + 8 H(+)(in) = 4 Fe(III)-[cytochrome c] + 2 H2O + 4 H(+)(out)</text>
        <dbReference type="Rhea" id="RHEA:11436"/>
        <dbReference type="Rhea" id="RHEA-COMP:10350"/>
        <dbReference type="Rhea" id="RHEA-COMP:14399"/>
        <dbReference type="ChEBI" id="CHEBI:15377"/>
        <dbReference type="ChEBI" id="CHEBI:15378"/>
        <dbReference type="ChEBI" id="CHEBI:15379"/>
        <dbReference type="ChEBI" id="CHEBI:29033"/>
        <dbReference type="ChEBI" id="CHEBI:29034"/>
        <dbReference type="EC" id="7.1.1.9"/>
    </reaction>
</comment>
<keyword evidence="13 21" id="KW-1133">Transmembrane helix</keyword>
<dbReference type="EC" id="7.1.1.9" evidence="4"/>
<feature type="transmembrane region" description="Helical" evidence="21">
    <location>
        <begin position="330"/>
        <end position="350"/>
    </location>
</feature>
<dbReference type="PROSITE" id="PS51007">
    <property type="entry name" value="CYTC"/>
    <property type="match status" value="1"/>
</dbReference>
<dbReference type="PANTHER" id="PTHR10422:SF29">
    <property type="entry name" value="CYTOCHROME C OXIDASE SUBUNIT 1 HOMOLOG, BACTEROID"/>
    <property type="match status" value="1"/>
</dbReference>
<feature type="transmembrane region" description="Helical" evidence="21">
    <location>
        <begin position="217"/>
        <end position="238"/>
    </location>
</feature>
<feature type="transmembrane region" description="Helical" evidence="21">
    <location>
        <begin position="490"/>
        <end position="509"/>
    </location>
</feature>
<keyword evidence="14 18" id="KW-0408">Iron</keyword>
<evidence type="ECO:0000256" key="14">
    <source>
        <dbReference type="ARBA" id="ARBA00023004"/>
    </source>
</evidence>
<comment type="pathway">
    <text evidence="3">Energy metabolism; oxidative phosphorylation.</text>
</comment>
<feature type="domain" description="Cytochrome oxidase subunit I profile" evidence="22">
    <location>
        <begin position="30"/>
        <end position="544"/>
    </location>
</feature>
<dbReference type="NCBIfam" id="TIGR00780">
    <property type="entry name" value="ccoN"/>
    <property type="match status" value="1"/>
</dbReference>
<evidence type="ECO:0000256" key="12">
    <source>
        <dbReference type="ARBA" id="ARBA00022982"/>
    </source>
</evidence>
<protein>
    <recommendedName>
        <fullName evidence="4">cytochrome-c oxidase</fullName>
        <ecNumber evidence="4">7.1.1.9</ecNumber>
    </recommendedName>
</protein>
<feature type="transmembrane region" description="Helical" evidence="21">
    <location>
        <begin position="258"/>
        <end position="282"/>
    </location>
</feature>
<dbReference type="Gene3D" id="1.10.760.10">
    <property type="entry name" value="Cytochrome c-like domain"/>
    <property type="match status" value="1"/>
</dbReference>
<feature type="region of interest" description="Disordered" evidence="20">
    <location>
        <begin position="787"/>
        <end position="832"/>
    </location>
</feature>
<feature type="transmembrane region" description="Helical" evidence="21">
    <location>
        <begin position="578"/>
        <end position="599"/>
    </location>
</feature>
<feature type="binding site" evidence="18">
    <location>
        <position position="314"/>
    </location>
    <ligand>
        <name>Cu cation</name>
        <dbReference type="ChEBI" id="CHEBI:23378"/>
        <label>B</label>
    </ligand>
</feature>
<evidence type="ECO:0000256" key="2">
    <source>
        <dbReference type="ARBA" id="ARBA00004651"/>
    </source>
</evidence>
<evidence type="ECO:0000256" key="4">
    <source>
        <dbReference type="ARBA" id="ARBA00012949"/>
    </source>
</evidence>
<dbReference type="GO" id="GO:0046872">
    <property type="term" value="F:metal ion binding"/>
    <property type="evidence" value="ECO:0007669"/>
    <property type="project" value="UniProtKB-KW"/>
</dbReference>
<dbReference type="PANTHER" id="PTHR10422">
    <property type="entry name" value="CYTOCHROME C OXIDASE SUBUNIT 1"/>
    <property type="match status" value="1"/>
</dbReference>
<dbReference type="Pfam" id="PF00115">
    <property type="entry name" value="COX1"/>
    <property type="match status" value="1"/>
</dbReference>
<evidence type="ECO:0000256" key="9">
    <source>
        <dbReference type="ARBA" id="ARBA00022692"/>
    </source>
</evidence>
<keyword evidence="11" id="KW-1278">Translocase</keyword>
<evidence type="ECO:0000256" key="6">
    <source>
        <dbReference type="ARBA" id="ARBA00022475"/>
    </source>
</evidence>
<keyword evidence="6" id="KW-1003">Cell membrane</keyword>
<keyword evidence="12 19" id="KW-0249">Electron transport</keyword>
<comment type="cofactor">
    <cofactor evidence="1">
        <name>heme b</name>
        <dbReference type="ChEBI" id="CHEBI:60344"/>
    </cofactor>
</comment>
<proteinExistence type="inferred from homology"/>
<evidence type="ECO:0000313" key="24">
    <source>
        <dbReference type="EMBL" id="EGF26259.1"/>
    </source>
</evidence>
<dbReference type="NCBIfam" id="NF011055">
    <property type="entry name" value="PRK14487.1"/>
    <property type="match status" value="1"/>
</dbReference>
<name>F2AVR0_RHOBT</name>
<evidence type="ECO:0000256" key="10">
    <source>
        <dbReference type="ARBA" id="ARBA00022723"/>
    </source>
</evidence>
<feature type="binding site" description="axial binding residue" evidence="18">
    <location>
        <position position="115"/>
    </location>
    <ligand>
        <name>heme b</name>
        <dbReference type="ChEBI" id="CHEBI:60344"/>
        <label>1; low-spin</label>
    </ligand>
    <ligandPart>
        <name>Fe</name>
        <dbReference type="ChEBI" id="CHEBI:18248"/>
    </ligandPart>
</feature>
<dbReference type="PROSITE" id="PS50855">
    <property type="entry name" value="COX1"/>
    <property type="match status" value="1"/>
</dbReference>
<keyword evidence="10 18" id="KW-0479">Metal-binding</keyword>
<keyword evidence="9 19" id="KW-0812">Transmembrane</keyword>
<feature type="domain" description="Cytochrome c" evidence="23">
    <location>
        <begin position="615"/>
        <end position="747"/>
    </location>
</feature>
<evidence type="ECO:0000313" key="25">
    <source>
        <dbReference type="Proteomes" id="UP000006222"/>
    </source>
</evidence>
<comment type="cofactor">
    <cofactor evidence="18">
        <name>Cu(2+)</name>
        <dbReference type="ChEBI" id="CHEBI:29036"/>
    </cofactor>
    <text evidence="18">Binds 1 copper ion per subunit, denoted as copper B.</text>
</comment>
<dbReference type="InterPro" id="IPR036909">
    <property type="entry name" value="Cyt_c-like_dom_sf"/>
</dbReference>
<dbReference type="SUPFAM" id="SSF46626">
    <property type="entry name" value="Cytochrome c"/>
    <property type="match status" value="1"/>
</dbReference>
<dbReference type="GO" id="GO:0009060">
    <property type="term" value="P:aerobic respiration"/>
    <property type="evidence" value="ECO:0007669"/>
    <property type="project" value="InterPro"/>
</dbReference>
<dbReference type="AlphaFoldDB" id="F2AVR0"/>
<feature type="transmembrane region" description="Helical" evidence="21">
    <location>
        <begin position="362"/>
        <end position="378"/>
    </location>
</feature>
<dbReference type="InterPro" id="IPR009056">
    <property type="entry name" value="Cyt_c-like_dom"/>
</dbReference>
<evidence type="ECO:0000256" key="5">
    <source>
        <dbReference type="ARBA" id="ARBA00022448"/>
    </source>
</evidence>
<dbReference type="InterPro" id="IPR003468">
    <property type="entry name" value="Cyt_c_oxidase_monohaem-su/FixO"/>
</dbReference>
<keyword evidence="8 19" id="KW-0679">Respiratory chain</keyword>
<dbReference type="GO" id="GO:0004129">
    <property type="term" value="F:cytochrome-c oxidase activity"/>
    <property type="evidence" value="ECO:0007669"/>
    <property type="project" value="UniProtKB-EC"/>
</dbReference>
<feature type="transmembrane region" description="Helical" evidence="21">
    <location>
        <begin position="68"/>
        <end position="96"/>
    </location>
</feature>
<dbReference type="SUPFAM" id="SSF81442">
    <property type="entry name" value="Cytochrome c oxidase subunit I-like"/>
    <property type="match status" value="1"/>
</dbReference>
<evidence type="ECO:0000256" key="17">
    <source>
        <dbReference type="ARBA" id="ARBA00047816"/>
    </source>
</evidence>
<feature type="transmembrane region" description="Helical" evidence="21">
    <location>
        <begin position="184"/>
        <end position="205"/>
    </location>
</feature>
<organism evidence="24 25">
    <name type="scientific">Rhodopirellula baltica WH47</name>
    <dbReference type="NCBI Taxonomy" id="991778"/>
    <lineage>
        <taxon>Bacteria</taxon>
        <taxon>Pseudomonadati</taxon>
        <taxon>Planctomycetota</taxon>
        <taxon>Planctomycetia</taxon>
        <taxon>Pirellulales</taxon>
        <taxon>Pirellulaceae</taxon>
        <taxon>Rhodopirellula</taxon>
    </lineage>
</organism>